<dbReference type="PRINTS" id="PR00080">
    <property type="entry name" value="SDRFAMILY"/>
</dbReference>
<dbReference type="SMART" id="SM00822">
    <property type="entry name" value="PKS_KR"/>
    <property type="match status" value="1"/>
</dbReference>
<reference evidence="5 6" key="1">
    <citation type="submission" date="2021-01" db="EMBL/GenBank/DDBJ databases">
        <title>WGS of actinomycetes isolated from Thailand.</title>
        <authorList>
            <person name="Thawai C."/>
        </authorList>
    </citation>
    <scope>NUCLEOTIDE SEQUENCE [LARGE SCALE GENOMIC DNA]</scope>
    <source>
        <strain evidence="5 6">LPG 2</strain>
    </source>
</reference>
<dbReference type="CDD" id="cd05233">
    <property type="entry name" value="SDR_c"/>
    <property type="match status" value="1"/>
</dbReference>
<dbReference type="PANTHER" id="PTHR44196">
    <property type="entry name" value="DEHYDROGENASE/REDUCTASE SDR FAMILY MEMBER 7B"/>
    <property type="match status" value="1"/>
</dbReference>
<dbReference type="InterPro" id="IPR002347">
    <property type="entry name" value="SDR_fam"/>
</dbReference>
<keyword evidence="2" id="KW-0560">Oxidoreductase</keyword>
<dbReference type="RefSeq" id="WP_201955276.1">
    <property type="nucleotide sequence ID" value="NZ_JAERRJ010000015.1"/>
</dbReference>
<evidence type="ECO:0000256" key="3">
    <source>
        <dbReference type="RuleBase" id="RU000363"/>
    </source>
</evidence>
<evidence type="ECO:0000256" key="1">
    <source>
        <dbReference type="ARBA" id="ARBA00006484"/>
    </source>
</evidence>
<dbReference type="SUPFAM" id="SSF51735">
    <property type="entry name" value="NAD(P)-binding Rossmann-fold domains"/>
    <property type="match status" value="1"/>
</dbReference>
<evidence type="ECO:0000313" key="6">
    <source>
        <dbReference type="Proteomes" id="UP000602198"/>
    </source>
</evidence>
<organism evidence="5 6">
    <name type="scientific">Nocardia acididurans</name>
    <dbReference type="NCBI Taxonomy" id="2802282"/>
    <lineage>
        <taxon>Bacteria</taxon>
        <taxon>Bacillati</taxon>
        <taxon>Actinomycetota</taxon>
        <taxon>Actinomycetes</taxon>
        <taxon>Mycobacteriales</taxon>
        <taxon>Nocardiaceae</taxon>
        <taxon>Nocardia</taxon>
    </lineage>
</organism>
<dbReference type="Pfam" id="PF00106">
    <property type="entry name" value="adh_short"/>
    <property type="match status" value="1"/>
</dbReference>
<gene>
    <name evidence="5" type="ORF">JK358_33145</name>
</gene>
<dbReference type="PRINTS" id="PR00081">
    <property type="entry name" value="GDHRDH"/>
</dbReference>
<dbReference type="InterPro" id="IPR020904">
    <property type="entry name" value="Sc_DH/Rdtase_CS"/>
</dbReference>
<dbReference type="Gene3D" id="3.40.50.720">
    <property type="entry name" value="NAD(P)-binding Rossmann-like Domain"/>
    <property type="match status" value="1"/>
</dbReference>
<dbReference type="InterPro" id="IPR036291">
    <property type="entry name" value="NAD(P)-bd_dom_sf"/>
</dbReference>
<evidence type="ECO:0000256" key="2">
    <source>
        <dbReference type="ARBA" id="ARBA00023002"/>
    </source>
</evidence>
<comment type="similarity">
    <text evidence="1 3">Belongs to the short-chain dehydrogenases/reductases (SDR) family.</text>
</comment>
<name>A0ABS1MG75_9NOCA</name>
<feature type="domain" description="Ketoreductase" evidence="4">
    <location>
        <begin position="37"/>
        <end position="223"/>
    </location>
</feature>
<evidence type="ECO:0000313" key="5">
    <source>
        <dbReference type="EMBL" id="MBL1079264.1"/>
    </source>
</evidence>
<dbReference type="EMBL" id="JAERRJ010000015">
    <property type="protein sequence ID" value="MBL1079264.1"/>
    <property type="molecule type" value="Genomic_DNA"/>
</dbReference>
<protein>
    <submittedName>
        <fullName evidence="5">SDR family NAD(P)-dependent oxidoreductase</fullName>
    </submittedName>
</protein>
<proteinExistence type="inferred from homology"/>
<comment type="caution">
    <text evidence="5">The sequence shown here is derived from an EMBL/GenBank/DDBJ whole genome shotgun (WGS) entry which is preliminary data.</text>
</comment>
<evidence type="ECO:0000259" key="4">
    <source>
        <dbReference type="SMART" id="SM00822"/>
    </source>
</evidence>
<accession>A0ABS1MG75</accession>
<dbReference type="InterPro" id="IPR057326">
    <property type="entry name" value="KR_dom"/>
</dbReference>
<sequence>MYGIRKLAHLVRHGLDTQVSVARLRRRHTLEERVAGRTVLITGASSGIGRAAALRVGAAGATVALVARREDELREVAAEIEGRGGKAAVYPCDLGDFEALDAMIAQVLADHGGVDVLVNNAGRSIRRRVDESYARFHDYERTMRLNYFAPTRLMLAVLPGMRERGYGQIVTVLSLANQYGGPGYGAYVASKAALDSLTSNMHIETLTDNVRFTSIYMPLVRTPMIAPNPLYRNAAALTPEQGAEAVCDAVIDRPRRIGPVMGRLAVLMDRFATERFDAMRNDRFQQGAM</sequence>
<dbReference type="PROSITE" id="PS00061">
    <property type="entry name" value="ADH_SHORT"/>
    <property type="match status" value="1"/>
</dbReference>
<keyword evidence="6" id="KW-1185">Reference proteome</keyword>
<dbReference type="Proteomes" id="UP000602198">
    <property type="component" value="Unassembled WGS sequence"/>
</dbReference>
<dbReference type="PANTHER" id="PTHR44196:SF1">
    <property type="entry name" value="DEHYDROGENASE_REDUCTASE SDR FAMILY MEMBER 7B"/>
    <property type="match status" value="1"/>
</dbReference>